<comment type="caution">
    <text evidence="4">The sequence shown here is derived from an EMBL/GenBank/DDBJ whole genome shotgun (WGS) entry which is preliminary data.</text>
</comment>
<gene>
    <name evidence="4" type="ORF">G4L39_08070</name>
</gene>
<evidence type="ECO:0000256" key="2">
    <source>
        <dbReference type="SAM" id="MobiDB-lite"/>
    </source>
</evidence>
<dbReference type="Pfam" id="PF12951">
    <property type="entry name" value="PATR"/>
    <property type="match status" value="2"/>
</dbReference>
<dbReference type="Proteomes" id="UP000477311">
    <property type="component" value="Unassembled WGS sequence"/>
</dbReference>
<dbReference type="EMBL" id="JAAKYA010000053">
    <property type="protein sequence ID" value="NGO39352.1"/>
    <property type="molecule type" value="Genomic_DNA"/>
</dbReference>
<accession>A0A6M1RX62</accession>
<protein>
    <submittedName>
        <fullName evidence="4">Uncharacterized protein</fullName>
    </submittedName>
</protein>
<dbReference type="NCBIfam" id="TIGR02601">
    <property type="entry name" value="autotrns_rpt"/>
    <property type="match status" value="1"/>
</dbReference>
<dbReference type="SUPFAM" id="SSF51126">
    <property type="entry name" value="Pectin lyase-like"/>
    <property type="match status" value="1"/>
</dbReference>
<dbReference type="InterPro" id="IPR011050">
    <property type="entry name" value="Pectin_lyase_fold/virulence"/>
</dbReference>
<feature type="signal peptide" evidence="3">
    <location>
        <begin position="1"/>
        <end position="33"/>
    </location>
</feature>
<organism evidence="4 5">
    <name type="scientific">Limisphaera ngatamarikiensis</name>
    <dbReference type="NCBI Taxonomy" id="1324935"/>
    <lineage>
        <taxon>Bacteria</taxon>
        <taxon>Pseudomonadati</taxon>
        <taxon>Verrucomicrobiota</taxon>
        <taxon>Verrucomicrobiia</taxon>
        <taxon>Limisphaerales</taxon>
        <taxon>Limisphaeraceae</taxon>
        <taxon>Limisphaera</taxon>
    </lineage>
</organism>
<evidence type="ECO:0000313" key="4">
    <source>
        <dbReference type="EMBL" id="NGO39352.1"/>
    </source>
</evidence>
<feature type="region of interest" description="Disordered" evidence="2">
    <location>
        <begin position="910"/>
        <end position="932"/>
    </location>
</feature>
<evidence type="ECO:0000256" key="3">
    <source>
        <dbReference type="SAM" id="SignalP"/>
    </source>
</evidence>
<keyword evidence="5" id="KW-1185">Reference proteome</keyword>
<feature type="chain" id="PRO_5026818394" evidence="3">
    <location>
        <begin position="34"/>
        <end position="1307"/>
    </location>
</feature>
<dbReference type="InterPro" id="IPR013425">
    <property type="entry name" value="Autotrns_rpt"/>
</dbReference>
<reference evidence="4 5" key="1">
    <citation type="submission" date="2020-02" db="EMBL/GenBank/DDBJ databases">
        <title>Draft genome sequence of Limisphaera ngatamarikiensis NGM72.4T, a thermophilic Verrucomicrobia grouped in subdivision 3.</title>
        <authorList>
            <person name="Carere C.R."/>
            <person name="Steen J."/>
            <person name="Hugenholtz P."/>
            <person name="Stott M.B."/>
        </authorList>
    </citation>
    <scope>NUCLEOTIDE SEQUENCE [LARGE SCALE GENOMIC DNA]</scope>
    <source>
        <strain evidence="4 5">NGM72.4</strain>
    </source>
</reference>
<keyword evidence="1 3" id="KW-0732">Signal</keyword>
<name>A0A6M1RX62_9BACT</name>
<evidence type="ECO:0000256" key="1">
    <source>
        <dbReference type="ARBA" id="ARBA00022729"/>
    </source>
</evidence>
<dbReference type="RefSeq" id="WP_165107328.1">
    <property type="nucleotide sequence ID" value="NZ_JAAKYA010000053.1"/>
</dbReference>
<evidence type="ECO:0000313" key="5">
    <source>
        <dbReference type="Proteomes" id="UP000477311"/>
    </source>
</evidence>
<sequence>MKSRSLASIRPVLPRIALCLALLGALVNVPAPAAVFQWSGAGGDVFWNNPANWVPVGVPAAGDDAWFFDPGAAADPSTPTAILGADTTLQSLWIGQTNGYHRLELQNGATLTLTGSTTQNLLLVGTETDNGNTQTVTATITGAGARLVVSNLAGSVAVRQSSANSGSALRASLDLSGLQEVQMNVGRLLVGSESPVAPRPAGTLWLGATNKIRLTGSAPALAIGGRGGNNNGGNSSYLYLGAVNEVFADTIMVGRGKQGGDSSILFQTNLFPAPSAIFRAADGQGRVALWTVADSEGISGTVNTRGSCQFLGGLVDALVDTLFIARSSTGSGSGTPAGYFVLDRGVLDVNQLYVGYQSQPGGNGARGTLNLVGPGLIRVNDRLELAHVSGGTGAAQVEGTLNITGGRVEVLGRFVSGGGRITVTVTNGSLTLPAGSTLYADTLILDGGQLTNATVLSVTNQCLALNGSRLAGVQTCDLGNTGLAYWDLGGAVDGLTLSGGLSGAGTLIGPVSLQPGAVLEPGGPGQAGFLTLSHPLTLDQATLKLDLAANASGLNDLVQTFDQLRLRGKQRVRLNALEGTFDTANPYTLFTATAVVQENASFEVVGPLAGSRYTFNFDTSQPGAVRLIVGGSPPRSLTWRGDGVANRWAVGGDANWNNGLGPDRFFNLDAVLFDDTGNADAPVELVGALVPGTFTLLGTRPYRFTGSGWWEGGQLIMNGPGTIRIENTGSNRFDSLTVAGGTLVFAGEQANSIGGSMLSIAAGSTLVLSNSGPNELPDTVGLEGTLVWAPSVPTLFSGAFTGMGRLVKDGPGPLTLSGDNTGLMGTEPVEIRAGILQVTSLNSLPVAGAAVRPGGTLDVNGINLEDRPIVLAGWGANNQGALVNNNGNPNYVSPNVRDVTLTADTAVGGTGRLDIRSPGGSSGDPATARLSTGGQPFNLHKVGTNGVYIVSVTFDPALADIEIHQGILAFEGTTTSMGDPNRTLTVHPGATLQFYRTTNAWNKQFVLHGSGTNITVNNASWTNRIVGPITLHGPCWFNAGGNLLILDGSITGDGDLIKQGGATLQLGGVSTHTGDTIISNGIFQLEGRLERTRRVLVAGGSLTGQGTILAPLEVLAGGSLAPAGADRGTLTVNGPVTLNGLARFDVFRSDTGAIECDQLRGATEIRLGGTLQLNLTGTALQEGDVLQLLQAGSYSGAFEAIEPPTPGPELAWDTSRLTVDGTLRVALPAPARPTIEQAHLVGAELRLAGSGGLPGLTYTIRASTNLALPAAQWWPVLTNTFDPSGRFQVALPVDPAVSPMFYRISIP</sequence>
<proteinExistence type="predicted"/>